<gene>
    <name evidence="2" type="ORF">SAMN05421881_10487</name>
</gene>
<reference evidence="2 3" key="1">
    <citation type="submission" date="2016-10" db="EMBL/GenBank/DDBJ databases">
        <authorList>
            <person name="de Groot N.N."/>
        </authorList>
    </citation>
    <scope>NUCLEOTIDE SEQUENCE [LARGE SCALE GENOMIC DNA]</scope>
    <source>
        <strain evidence="2 3">Nm1</strain>
    </source>
</reference>
<dbReference type="STRING" id="44576.SAMN05421881_10487"/>
<evidence type="ECO:0000313" key="3">
    <source>
        <dbReference type="Proteomes" id="UP000198640"/>
    </source>
</evidence>
<dbReference type="EMBL" id="FNOY01000048">
    <property type="protein sequence ID" value="SDY62744.1"/>
    <property type="molecule type" value="Genomic_DNA"/>
</dbReference>
<evidence type="ECO:0000256" key="1">
    <source>
        <dbReference type="SAM" id="Phobius"/>
    </source>
</evidence>
<feature type="transmembrane region" description="Helical" evidence="1">
    <location>
        <begin position="25"/>
        <end position="46"/>
    </location>
</feature>
<sequence length="75" mass="7964">MGVVGMTKKVGMVTIRKGSEKLGRLIVRLMGYARAVLCLLATYPVGAGLGNGLKAFRYQPGSILERISGPGAKER</sequence>
<protein>
    <submittedName>
        <fullName evidence="2">Uncharacterized protein</fullName>
    </submittedName>
</protein>
<keyword evidence="1" id="KW-0472">Membrane</keyword>
<keyword evidence="1" id="KW-0812">Transmembrane</keyword>
<proteinExistence type="predicted"/>
<keyword evidence="3" id="KW-1185">Reference proteome</keyword>
<accession>A0A1H3LFL5</accession>
<keyword evidence="1" id="KW-1133">Transmembrane helix</keyword>
<dbReference type="Proteomes" id="UP000198640">
    <property type="component" value="Unassembled WGS sequence"/>
</dbReference>
<organism evidence="2 3">
    <name type="scientific">Nitrosomonas halophila</name>
    <dbReference type="NCBI Taxonomy" id="44576"/>
    <lineage>
        <taxon>Bacteria</taxon>
        <taxon>Pseudomonadati</taxon>
        <taxon>Pseudomonadota</taxon>
        <taxon>Betaproteobacteria</taxon>
        <taxon>Nitrosomonadales</taxon>
        <taxon>Nitrosomonadaceae</taxon>
        <taxon>Nitrosomonas</taxon>
    </lineage>
</organism>
<name>A0A1H3LFL5_9PROT</name>
<evidence type="ECO:0000313" key="2">
    <source>
        <dbReference type="EMBL" id="SDY62744.1"/>
    </source>
</evidence>
<dbReference type="AlphaFoldDB" id="A0A1H3LFL5"/>